<sequence length="1028" mass="117944">MKSIVSNIQITEYNEKLAKGIAKMWNMSRDSWGGDTRMTTEEQTKEKEANSGNLALFLALDGEEVVGYCSLAQYKEDIGSLYIPLLNVRPDYHGKKIGKMLTLKALERTIELGWPRLDLYTWPGNTKAVPLYKKCGFFWEDRDDTTHLMNFIPTVLNTPLLKPLFTQMDWYEASVREIDVKPDGIKENNFTFYEYEWKNEDVFAKVQFERTGRGMCYLNTTDVEIELKLSDHECIEGQTETFELLINNKTGKPISVKAKNNHHERVKCNLDIECLVETSQVIKGDLVVLTGDEPSQWKTHPYLSITVTIDGKESEFRLGISPKKPATIEAKYHSNLCYLNKETAFEIEIQNSMKEAALFSITFPACEQVELKDRTLEVLLNEHERKTLSIPVTVKKHGFYHPELSVIAKNQEGKQISFEADIAIPFKGLGQKFGGQTKEFYQIFNGLSQVNIRKRDLLTFAGRNQEINQPFVFLTPRIGKPFSTEFTKAKPKEFNWETSEECITLKLQFNPDDFKGVTFTFYTSLYGEGIVKRWATIKNNESEIRDLYVSQSMYHEMSKTYYPLDNEIVYFAEQKELEYGDIKPEQITENWYFSEHDGQPIGVAWSPKSKVRPENWQCHIENHLGKINEGEEKSSEPIFLSIGAFQTWEEFRAFAKENTSAIRSETVTEKTFLLRNGRVISSEKEVEITLKSFRSNYLAGQLDVELNDNPVYSTTIDMEEETFIHELNIKNIDKQPVSILKGAFKEQSITSELKEMLLCPSDQKIVKSTDNEESIEILSINNGCMDVKVAPNFYPGIYSLSVKGKEWLDTEFPNLVAKGWWNPWAGGMKTVPSELNTFSLLKEESTAQFVEMTDEHQNIWTGIEVKTSVTNHTKYKGFSFAQYYLVLPGVPVLATFVKVMDSGGKNLHSVKWDTDLFVGAKNLTDFSLQTSDSSIFKTYQAGMEEHGLEYRIGNYVSSENSKDKMYIVESLDCLRNGAYMNKVAFEFVMSQKAVPDSNDRVSTKPVFLLFDERVLSSDLLKQLRTIHF</sequence>
<gene>
    <name evidence="4" type="ORF">ACFYKX_16190</name>
</gene>
<evidence type="ECO:0000313" key="4">
    <source>
        <dbReference type="EMBL" id="MFE8702139.1"/>
    </source>
</evidence>
<dbReference type="EC" id="2.3.-.-" evidence="4"/>
<keyword evidence="1 4" id="KW-0808">Transferase</keyword>
<dbReference type="Proteomes" id="UP001601059">
    <property type="component" value="Unassembled WGS sequence"/>
</dbReference>
<dbReference type="InterPro" id="IPR016181">
    <property type="entry name" value="Acyl_CoA_acyltransferase"/>
</dbReference>
<dbReference type="Pfam" id="PF00583">
    <property type="entry name" value="Acetyltransf_1"/>
    <property type="match status" value="1"/>
</dbReference>
<dbReference type="PROSITE" id="PS51186">
    <property type="entry name" value="GNAT"/>
    <property type="match status" value="1"/>
</dbReference>
<comment type="caution">
    <text evidence="4">The sequence shown here is derived from an EMBL/GenBank/DDBJ whole genome shotgun (WGS) entry which is preliminary data.</text>
</comment>
<dbReference type="SUPFAM" id="SSF55729">
    <property type="entry name" value="Acyl-CoA N-acyltransferases (Nat)"/>
    <property type="match status" value="1"/>
</dbReference>
<dbReference type="RefSeq" id="WP_389362101.1">
    <property type="nucleotide sequence ID" value="NZ_JBIACK010000008.1"/>
</dbReference>
<proteinExistence type="predicted"/>
<evidence type="ECO:0000256" key="2">
    <source>
        <dbReference type="ARBA" id="ARBA00023315"/>
    </source>
</evidence>
<dbReference type="CDD" id="cd04301">
    <property type="entry name" value="NAT_SF"/>
    <property type="match status" value="1"/>
</dbReference>
<protein>
    <submittedName>
        <fullName evidence="4">GNAT family N-acetyltransferase</fullName>
        <ecNumber evidence="4">2.3.-.-</ecNumber>
    </submittedName>
</protein>
<dbReference type="GO" id="GO:0016746">
    <property type="term" value="F:acyltransferase activity"/>
    <property type="evidence" value="ECO:0007669"/>
    <property type="project" value="UniProtKB-KW"/>
</dbReference>
<organism evidence="4 5">
    <name type="scientific">Cytobacillus spartinae</name>
    <dbReference type="NCBI Taxonomy" id="3299023"/>
    <lineage>
        <taxon>Bacteria</taxon>
        <taxon>Bacillati</taxon>
        <taxon>Bacillota</taxon>
        <taxon>Bacilli</taxon>
        <taxon>Bacillales</taxon>
        <taxon>Bacillaceae</taxon>
        <taxon>Cytobacillus</taxon>
    </lineage>
</organism>
<feature type="domain" description="N-acetyltransferase" evidence="3">
    <location>
        <begin position="8"/>
        <end position="159"/>
    </location>
</feature>
<accession>A0ABW6KDA4</accession>
<dbReference type="InterPro" id="IPR000182">
    <property type="entry name" value="GNAT_dom"/>
</dbReference>
<dbReference type="Gene3D" id="3.40.630.30">
    <property type="match status" value="1"/>
</dbReference>
<keyword evidence="2 4" id="KW-0012">Acyltransferase</keyword>
<keyword evidence="5" id="KW-1185">Reference proteome</keyword>
<evidence type="ECO:0000313" key="5">
    <source>
        <dbReference type="Proteomes" id="UP001601059"/>
    </source>
</evidence>
<dbReference type="EMBL" id="JBIACK010000008">
    <property type="protein sequence ID" value="MFE8702139.1"/>
    <property type="molecule type" value="Genomic_DNA"/>
</dbReference>
<reference evidence="4 5" key="1">
    <citation type="submission" date="2024-08" db="EMBL/GenBank/DDBJ databases">
        <title>Two novel Cytobacillus novel species.</title>
        <authorList>
            <person name="Liu G."/>
        </authorList>
    </citation>
    <scope>NUCLEOTIDE SEQUENCE [LARGE SCALE GENOMIC DNA]</scope>
    <source>
        <strain evidence="4 5">FJAT-54145</strain>
    </source>
</reference>
<evidence type="ECO:0000259" key="3">
    <source>
        <dbReference type="PROSITE" id="PS51186"/>
    </source>
</evidence>
<name>A0ABW6KDA4_9BACI</name>
<dbReference type="PANTHER" id="PTHR43877">
    <property type="entry name" value="AMINOALKYLPHOSPHONATE N-ACETYLTRANSFERASE-RELATED-RELATED"/>
    <property type="match status" value="1"/>
</dbReference>
<evidence type="ECO:0000256" key="1">
    <source>
        <dbReference type="ARBA" id="ARBA00022679"/>
    </source>
</evidence>
<dbReference type="InterPro" id="IPR050832">
    <property type="entry name" value="Bact_Acetyltransf"/>
</dbReference>